<evidence type="ECO:0000313" key="3">
    <source>
        <dbReference type="Proteomes" id="UP000323300"/>
    </source>
</evidence>
<sequence>MRIIALDVHRSFAQMAILEKGKIQDAGRIDLERSRLLQFATKLKPDDEIVIEATGNTSAIVRLLSPLVGRVVIANPILVRAIAWAKVKTDKIDAAVLAKLHASGFL</sequence>
<accession>A0A1I4FZ71</accession>
<gene>
    <name evidence="2" type="ORF">SAMN04488498_1697</name>
</gene>
<dbReference type="InterPro" id="IPR002525">
    <property type="entry name" value="Transp_IS110-like_N"/>
</dbReference>
<dbReference type="Pfam" id="PF01548">
    <property type="entry name" value="DEDD_Tnp_IS110"/>
    <property type="match status" value="1"/>
</dbReference>
<dbReference type="EMBL" id="FOSL01000069">
    <property type="protein sequence ID" value="SFL23202.1"/>
    <property type="molecule type" value="Genomic_DNA"/>
</dbReference>
<dbReference type="RefSeq" id="WP_244622023.1">
    <property type="nucleotide sequence ID" value="NZ_FOSL01000069.1"/>
</dbReference>
<name>A0A1I4FZ71_9HYPH</name>
<proteinExistence type="predicted"/>
<protein>
    <submittedName>
        <fullName evidence="2">Transposase</fullName>
    </submittedName>
</protein>
<feature type="domain" description="Transposase IS110-like N-terminal" evidence="1">
    <location>
        <begin position="5"/>
        <end position="100"/>
    </location>
</feature>
<evidence type="ECO:0000313" key="2">
    <source>
        <dbReference type="EMBL" id="SFL23202.1"/>
    </source>
</evidence>
<dbReference type="GO" id="GO:0006313">
    <property type="term" value="P:DNA transposition"/>
    <property type="evidence" value="ECO:0007669"/>
    <property type="project" value="InterPro"/>
</dbReference>
<dbReference type="GO" id="GO:0003677">
    <property type="term" value="F:DNA binding"/>
    <property type="evidence" value="ECO:0007669"/>
    <property type="project" value="InterPro"/>
</dbReference>
<dbReference type="AlphaFoldDB" id="A0A1I4FZ71"/>
<feature type="non-terminal residue" evidence="2">
    <location>
        <position position="106"/>
    </location>
</feature>
<evidence type="ECO:0000259" key="1">
    <source>
        <dbReference type="Pfam" id="PF01548"/>
    </source>
</evidence>
<reference evidence="2 3" key="1">
    <citation type="submission" date="2016-10" db="EMBL/GenBank/DDBJ databases">
        <authorList>
            <person name="Varghese N."/>
            <person name="Submissions S."/>
        </authorList>
    </citation>
    <scope>NUCLEOTIDE SEQUENCE [LARGE SCALE GENOMIC DNA]</scope>
    <source>
        <strain evidence="2 3">DSM 21822</strain>
    </source>
</reference>
<dbReference type="GO" id="GO:0004803">
    <property type="term" value="F:transposase activity"/>
    <property type="evidence" value="ECO:0007669"/>
    <property type="project" value="InterPro"/>
</dbReference>
<dbReference type="Proteomes" id="UP000323300">
    <property type="component" value="Unassembled WGS sequence"/>
</dbReference>
<keyword evidence="3" id="KW-1185">Reference proteome</keyword>
<organism evidence="2 3">
    <name type="scientific">Neomesorhizobium albiziae</name>
    <dbReference type="NCBI Taxonomy" id="335020"/>
    <lineage>
        <taxon>Bacteria</taxon>
        <taxon>Pseudomonadati</taxon>
        <taxon>Pseudomonadota</taxon>
        <taxon>Alphaproteobacteria</taxon>
        <taxon>Hyphomicrobiales</taxon>
        <taxon>Phyllobacteriaceae</taxon>
        <taxon>Neomesorhizobium</taxon>
    </lineage>
</organism>